<keyword evidence="8" id="KW-0479">Metal-binding</keyword>
<keyword evidence="10" id="KW-1185">Reference proteome</keyword>
<keyword evidence="8" id="KW-0407">Ion channel</keyword>
<evidence type="ECO:0000256" key="6">
    <source>
        <dbReference type="ARBA" id="ARBA00035120"/>
    </source>
</evidence>
<organism evidence="9 10">
    <name type="scientific">Candidatus Methanoplasma termitum</name>
    <dbReference type="NCBI Taxonomy" id="1577791"/>
    <lineage>
        <taxon>Archaea</taxon>
        <taxon>Methanobacteriati</taxon>
        <taxon>Thermoplasmatota</taxon>
        <taxon>Thermoplasmata</taxon>
        <taxon>Methanomassiliicoccales</taxon>
        <taxon>Methanomassiliicoccaceae</taxon>
        <taxon>Candidatus Methanoplasma</taxon>
    </lineage>
</organism>
<sequence>MGVEDTMLQLAAVALGGAVGSVVRYGITRWFPFIKPILWGVFTVNIVGCFLISFIFFYFTDMTEIMRLLIFTGFFGGFTTMSSVSMEMAQHWKDKPMRALVIFVLSAAVCIGVGFLGRGLALVL</sequence>
<feature type="binding site" evidence="8">
    <location>
        <position position="76"/>
    </location>
    <ligand>
        <name>Na(+)</name>
        <dbReference type="ChEBI" id="CHEBI:29101"/>
        <note>structural</note>
    </ligand>
</feature>
<accession>A0A0A7LBD6</accession>
<keyword evidence="4 8" id="KW-1133">Transmembrane helix</keyword>
<dbReference type="GeneID" id="24818105"/>
<feature type="transmembrane region" description="Helical" evidence="8">
    <location>
        <begin position="37"/>
        <end position="59"/>
    </location>
</feature>
<proteinExistence type="inferred from homology"/>
<dbReference type="GO" id="GO:0140114">
    <property type="term" value="P:cellular detoxification of fluoride"/>
    <property type="evidence" value="ECO:0007669"/>
    <property type="project" value="UniProtKB-UniRule"/>
</dbReference>
<evidence type="ECO:0000256" key="3">
    <source>
        <dbReference type="ARBA" id="ARBA00022692"/>
    </source>
</evidence>
<dbReference type="STRING" id="1577791.Mpt1_c04350"/>
<keyword evidence="5 8" id="KW-0472">Membrane</keyword>
<evidence type="ECO:0000256" key="2">
    <source>
        <dbReference type="ARBA" id="ARBA00022475"/>
    </source>
</evidence>
<keyword evidence="8" id="KW-0813">Transport</keyword>
<reference evidence="9 10" key="1">
    <citation type="journal article" date="2014" name="Appl. Environ. Microbiol.">
        <title>Comparative Genome Analysis of 'Candidatus Methanoplasma termitum' Indicates a New Mode of Energy Metabolism in the Seventh Order of Methanogens.</title>
        <authorList>
            <person name="Lang K."/>
            <person name="Schuldes J."/>
            <person name="Klingl A."/>
            <person name="Poehlein A."/>
            <person name="Daniel R."/>
            <person name="Brune A."/>
        </authorList>
    </citation>
    <scope>NUCLEOTIDE SEQUENCE [LARGE SCALE GENOMIC DNA]</scope>
    <source>
        <strain evidence="10">Mpt1</strain>
    </source>
</reference>
<evidence type="ECO:0000256" key="7">
    <source>
        <dbReference type="ARBA" id="ARBA00035585"/>
    </source>
</evidence>
<dbReference type="HAMAP" id="MF_00454">
    <property type="entry name" value="FluC"/>
    <property type="match status" value="1"/>
</dbReference>
<dbReference type="KEGG" id="mear:Mpt1_c04350"/>
<evidence type="ECO:0000313" key="9">
    <source>
        <dbReference type="EMBL" id="AIZ56328.1"/>
    </source>
</evidence>
<feature type="transmembrane region" description="Helical" evidence="8">
    <location>
        <begin position="6"/>
        <end position="25"/>
    </location>
</feature>
<comment type="activity regulation">
    <text evidence="8">Na(+) is not transported, but it plays an essential structural role and its presence is essential for fluoride channel function.</text>
</comment>
<dbReference type="Proteomes" id="UP000030787">
    <property type="component" value="Chromosome"/>
</dbReference>
<dbReference type="Pfam" id="PF02537">
    <property type="entry name" value="CRCB"/>
    <property type="match status" value="1"/>
</dbReference>
<protein>
    <recommendedName>
        <fullName evidence="8">Fluoride-specific ion channel FluC</fullName>
    </recommendedName>
</protein>
<dbReference type="GO" id="GO:0062054">
    <property type="term" value="F:fluoride channel activity"/>
    <property type="evidence" value="ECO:0007669"/>
    <property type="project" value="UniProtKB-UniRule"/>
</dbReference>
<name>A0A0A7LBD6_9ARCH</name>
<dbReference type="GO" id="GO:0046872">
    <property type="term" value="F:metal ion binding"/>
    <property type="evidence" value="ECO:0007669"/>
    <property type="project" value="UniProtKB-KW"/>
</dbReference>
<feature type="binding site" evidence="8">
    <location>
        <position position="79"/>
    </location>
    <ligand>
        <name>Na(+)</name>
        <dbReference type="ChEBI" id="CHEBI:29101"/>
        <note>structural</note>
    </ligand>
</feature>
<dbReference type="EMBL" id="CP010070">
    <property type="protein sequence ID" value="AIZ56328.1"/>
    <property type="molecule type" value="Genomic_DNA"/>
</dbReference>
<evidence type="ECO:0000313" key="10">
    <source>
        <dbReference type="Proteomes" id="UP000030787"/>
    </source>
</evidence>
<keyword evidence="3 8" id="KW-0812">Transmembrane</keyword>
<comment type="catalytic activity">
    <reaction evidence="7">
        <text>fluoride(in) = fluoride(out)</text>
        <dbReference type="Rhea" id="RHEA:76159"/>
        <dbReference type="ChEBI" id="CHEBI:17051"/>
    </reaction>
    <physiologicalReaction direction="left-to-right" evidence="7">
        <dbReference type="Rhea" id="RHEA:76160"/>
    </physiologicalReaction>
</comment>
<keyword evidence="2 8" id="KW-1003">Cell membrane</keyword>
<comment type="subcellular location">
    <subcellularLocation>
        <location evidence="1 8">Cell membrane</location>
        <topology evidence="1 8">Multi-pass membrane protein</topology>
    </subcellularLocation>
</comment>
<dbReference type="RefSeq" id="WP_052399238.1">
    <property type="nucleotide sequence ID" value="NZ_CP010070.1"/>
</dbReference>
<evidence type="ECO:0000256" key="5">
    <source>
        <dbReference type="ARBA" id="ARBA00023136"/>
    </source>
</evidence>
<evidence type="ECO:0000256" key="8">
    <source>
        <dbReference type="HAMAP-Rule" id="MF_00454"/>
    </source>
</evidence>
<dbReference type="GO" id="GO:0005886">
    <property type="term" value="C:plasma membrane"/>
    <property type="evidence" value="ECO:0007669"/>
    <property type="project" value="UniProtKB-SubCell"/>
</dbReference>
<feature type="transmembrane region" description="Helical" evidence="8">
    <location>
        <begin position="97"/>
        <end position="117"/>
    </location>
</feature>
<keyword evidence="8" id="KW-0406">Ion transport</keyword>
<dbReference type="InterPro" id="IPR003691">
    <property type="entry name" value="FluC"/>
</dbReference>
<evidence type="ECO:0000256" key="1">
    <source>
        <dbReference type="ARBA" id="ARBA00004651"/>
    </source>
</evidence>
<comment type="similarity">
    <text evidence="6 8">Belongs to the fluoride channel Fluc/FEX (TC 1.A.43) family.</text>
</comment>
<dbReference type="HOGENOM" id="CLU_114342_2_3_2"/>
<evidence type="ECO:0000256" key="4">
    <source>
        <dbReference type="ARBA" id="ARBA00022989"/>
    </source>
</evidence>
<gene>
    <name evidence="8 9" type="primary">crcB</name>
    <name evidence="8" type="synonym">fluC</name>
    <name evidence="9" type="ORF">Mpt1_c04350</name>
</gene>
<feature type="transmembrane region" description="Helical" evidence="8">
    <location>
        <begin position="65"/>
        <end position="85"/>
    </location>
</feature>
<keyword evidence="8" id="KW-0915">Sodium</keyword>
<dbReference type="AlphaFoldDB" id="A0A0A7LBD6"/>
<comment type="function">
    <text evidence="8">Fluoride-specific ion channel. Important for reducing fluoride concentration in the cell, thus reducing its toxicity.</text>
</comment>